<dbReference type="Proteomes" id="UP000214720">
    <property type="component" value="Unassembled WGS sequence"/>
</dbReference>
<dbReference type="RefSeq" id="WP_089158915.1">
    <property type="nucleotide sequence ID" value="NZ_MTHB01000013.1"/>
</dbReference>
<organism evidence="3 4">
    <name type="scientific">Caballeronia sordidicola</name>
    <name type="common">Burkholderia sordidicola</name>
    <dbReference type="NCBI Taxonomy" id="196367"/>
    <lineage>
        <taxon>Bacteria</taxon>
        <taxon>Pseudomonadati</taxon>
        <taxon>Pseudomonadota</taxon>
        <taxon>Betaproteobacteria</taxon>
        <taxon>Burkholderiales</taxon>
        <taxon>Burkholderiaceae</taxon>
        <taxon>Caballeronia</taxon>
    </lineage>
</organism>
<accession>A0A226XC48</accession>
<feature type="domain" description="Activator of Hsp90 ATPase homologue 1/2-like C-terminal" evidence="2">
    <location>
        <begin position="13"/>
        <end position="136"/>
    </location>
</feature>
<proteinExistence type="inferred from homology"/>
<name>A0A226XC48_CABSO</name>
<dbReference type="InterPro" id="IPR013538">
    <property type="entry name" value="ASHA1/2-like_C"/>
</dbReference>
<dbReference type="SUPFAM" id="SSF55961">
    <property type="entry name" value="Bet v1-like"/>
    <property type="match status" value="1"/>
</dbReference>
<dbReference type="Pfam" id="PF08327">
    <property type="entry name" value="AHSA1"/>
    <property type="match status" value="1"/>
</dbReference>
<evidence type="ECO:0000313" key="3">
    <source>
        <dbReference type="EMBL" id="OXC80537.1"/>
    </source>
</evidence>
<evidence type="ECO:0000256" key="1">
    <source>
        <dbReference type="ARBA" id="ARBA00006817"/>
    </source>
</evidence>
<comment type="similarity">
    <text evidence="1">Belongs to the AHA1 family.</text>
</comment>
<dbReference type="InterPro" id="IPR023393">
    <property type="entry name" value="START-like_dom_sf"/>
</dbReference>
<dbReference type="Gene3D" id="3.30.530.20">
    <property type="match status" value="1"/>
</dbReference>
<dbReference type="EMBL" id="MTHB01000013">
    <property type="protein sequence ID" value="OXC80537.1"/>
    <property type="molecule type" value="Genomic_DNA"/>
</dbReference>
<gene>
    <name evidence="3" type="ORF">BSU04_01445</name>
</gene>
<comment type="caution">
    <text evidence="3">The sequence shown here is derived from an EMBL/GenBank/DDBJ whole genome shotgun (WGS) entry which is preliminary data.</text>
</comment>
<evidence type="ECO:0000313" key="4">
    <source>
        <dbReference type="Proteomes" id="UP000214720"/>
    </source>
</evidence>
<dbReference type="AlphaFoldDB" id="A0A226XC48"/>
<dbReference type="OrthoDB" id="9800600at2"/>
<evidence type="ECO:0000259" key="2">
    <source>
        <dbReference type="Pfam" id="PF08327"/>
    </source>
</evidence>
<sequence>MDNSLVTEELFHLPARRLWQALTDENALRAWYFPQLRHVNPDVGFGFEFADDGSAYQKEWRVTQVVEGAKFAHSWGYKGFPGLSEVIFELFSEGASTRLRVTHTGLDSFPDDPHFARRRFEDGWKQILGVKLREYFSVPD</sequence>
<dbReference type="CDD" id="cd07814">
    <property type="entry name" value="SRPBCC_CalC_Aha1-like"/>
    <property type="match status" value="1"/>
</dbReference>
<reference evidence="4" key="1">
    <citation type="submission" date="2017-01" db="EMBL/GenBank/DDBJ databases">
        <title>Genome Analysis of Deinococcus marmoris KOPRI26562.</title>
        <authorList>
            <person name="Kim J.H."/>
            <person name="Oh H.-M."/>
        </authorList>
    </citation>
    <scope>NUCLEOTIDE SEQUENCE [LARGE SCALE GENOMIC DNA]</scope>
    <source>
        <strain evidence="4">PAMC 26633</strain>
    </source>
</reference>
<protein>
    <recommendedName>
        <fullName evidence="2">Activator of Hsp90 ATPase homologue 1/2-like C-terminal domain-containing protein</fullName>
    </recommendedName>
</protein>